<keyword evidence="2" id="KW-1185">Reference proteome</keyword>
<name>A0A7J8M2M3_9ROSI</name>
<gene>
    <name evidence="1" type="ORF">Golob_015863</name>
</gene>
<dbReference type="Proteomes" id="UP000593572">
    <property type="component" value="Unassembled WGS sequence"/>
</dbReference>
<protein>
    <submittedName>
        <fullName evidence="1">Uncharacterized protein</fullName>
    </submittedName>
</protein>
<comment type="caution">
    <text evidence="1">The sequence shown here is derived from an EMBL/GenBank/DDBJ whole genome shotgun (WGS) entry which is preliminary data.</text>
</comment>
<feature type="non-terminal residue" evidence="1">
    <location>
        <position position="39"/>
    </location>
</feature>
<dbReference type="AlphaFoldDB" id="A0A7J8M2M3"/>
<evidence type="ECO:0000313" key="2">
    <source>
        <dbReference type="Proteomes" id="UP000593572"/>
    </source>
</evidence>
<proteinExistence type="predicted"/>
<sequence length="39" mass="4360">MVSHAFRSVADCDAVWEKFLPSDYRSIISSSLLSLGKKD</sequence>
<reference evidence="1 2" key="1">
    <citation type="journal article" date="2019" name="Genome Biol. Evol.">
        <title>Insights into the evolution of the New World diploid cottons (Gossypium, subgenus Houzingenia) based on genome sequencing.</title>
        <authorList>
            <person name="Grover C.E."/>
            <person name="Arick M.A. 2nd"/>
            <person name="Thrash A."/>
            <person name="Conover J.L."/>
            <person name="Sanders W.S."/>
            <person name="Peterson D.G."/>
            <person name="Frelichowski J.E."/>
            <person name="Scheffler J.A."/>
            <person name="Scheffler B.E."/>
            <person name="Wendel J.F."/>
        </authorList>
    </citation>
    <scope>NUCLEOTIDE SEQUENCE [LARGE SCALE GENOMIC DNA]</scope>
    <source>
        <strain evidence="1">157</strain>
        <tissue evidence="1">Leaf</tissue>
    </source>
</reference>
<dbReference type="EMBL" id="JABEZX010000006">
    <property type="protein sequence ID" value="MBA0558870.1"/>
    <property type="molecule type" value="Genomic_DNA"/>
</dbReference>
<organism evidence="1 2">
    <name type="scientific">Gossypium lobatum</name>
    <dbReference type="NCBI Taxonomy" id="34289"/>
    <lineage>
        <taxon>Eukaryota</taxon>
        <taxon>Viridiplantae</taxon>
        <taxon>Streptophyta</taxon>
        <taxon>Embryophyta</taxon>
        <taxon>Tracheophyta</taxon>
        <taxon>Spermatophyta</taxon>
        <taxon>Magnoliopsida</taxon>
        <taxon>eudicotyledons</taxon>
        <taxon>Gunneridae</taxon>
        <taxon>Pentapetalae</taxon>
        <taxon>rosids</taxon>
        <taxon>malvids</taxon>
        <taxon>Malvales</taxon>
        <taxon>Malvaceae</taxon>
        <taxon>Malvoideae</taxon>
        <taxon>Gossypium</taxon>
    </lineage>
</organism>
<accession>A0A7J8M2M3</accession>
<evidence type="ECO:0000313" key="1">
    <source>
        <dbReference type="EMBL" id="MBA0558870.1"/>
    </source>
</evidence>